<feature type="domain" description="Glycosyl transferase family 1" evidence="2">
    <location>
        <begin position="189"/>
        <end position="338"/>
    </location>
</feature>
<accession>A0A1G1W5A2</accession>
<dbReference type="Proteomes" id="UP000176631">
    <property type="component" value="Unassembled WGS sequence"/>
</dbReference>
<evidence type="ECO:0000259" key="3">
    <source>
        <dbReference type="Pfam" id="PF13439"/>
    </source>
</evidence>
<protein>
    <recommendedName>
        <fullName evidence="6">Glycosyl transferase family 1 domain-containing protein</fullName>
    </recommendedName>
</protein>
<dbReference type="STRING" id="1802593.A2172_02910"/>
<dbReference type="Pfam" id="PF13439">
    <property type="entry name" value="Glyco_transf_4"/>
    <property type="match status" value="1"/>
</dbReference>
<dbReference type="PANTHER" id="PTHR46401">
    <property type="entry name" value="GLYCOSYLTRANSFERASE WBBK-RELATED"/>
    <property type="match status" value="1"/>
</dbReference>
<dbReference type="GO" id="GO:0009103">
    <property type="term" value="P:lipopolysaccharide biosynthetic process"/>
    <property type="evidence" value="ECO:0007669"/>
    <property type="project" value="TreeGrafter"/>
</dbReference>
<sequence length="361" mass="40689">MKIFFDARAACLEVTGVGRIVLETALRLAERGYKVSLLYHSIPNFVPKHSNISIKILKGKSRTYWEQIILPKFLNKEKPDIYHATWNFGLPVFSNIPSVLTVHDVIPKAWGGYFSSAKSKLLDQPLYNFNMTTSVKKSRKVLTDSENTSNDLKKYFPKSAGKTEVCYPGINHKIKVCGKKINQDLEKFGPYFVYLGGIDPRKNIPNLIKAFAELRKREKISLLIVGKYLGQFDSLIDSLRIKDNVIFPGYLDQDSLERTLASAVALVYPSVYEGFGFPVLEAQKAGTAVITGNNSSLPEITGKGGLLIDVDSEKEISEAMSRVLLDKNLRIKLIELGQENIKRFDWEKSTDQVENIYKSIL</sequence>
<dbReference type="AlphaFoldDB" id="A0A1G1W5A2"/>
<dbReference type="EMBL" id="MHCP01000030">
    <property type="protein sequence ID" value="OGY22866.1"/>
    <property type="molecule type" value="Genomic_DNA"/>
</dbReference>
<proteinExistence type="predicted"/>
<dbReference type="PANTHER" id="PTHR46401:SF2">
    <property type="entry name" value="GLYCOSYLTRANSFERASE WBBK-RELATED"/>
    <property type="match status" value="1"/>
</dbReference>
<dbReference type="InterPro" id="IPR028098">
    <property type="entry name" value="Glyco_trans_4-like_N"/>
</dbReference>
<keyword evidence="1" id="KW-0808">Transferase</keyword>
<dbReference type="Gene3D" id="3.40.50.2000">
    <property type="entry name" value="Glycogen Phosphorylase B"/>
    <property type="match status" value="2"/>
</dbReference>
<organism evidence="4 5">
    <name type="scientific">Candidatus Woykebacteria bacterium RBG_13_40_15</name>
    <dbReference type="NCBI Taxonomy" id="1802593"/>
    <lineage>
        <taxon>Bacteria</taxon>
        <taxon>Candidatus Woykeibacteriota</taxon>
    </lineage>
</organism>
<evidence type="ECO:0000313" key="4">
    <source>
        <dbReference type="EMBL" id="OGY22866.1"/>
    </source>
</evidence>
<evidence type="ECO:0000259" key="2">
    <source>
        <dbReference type="Pfam" id="PF00534"/>
    </source>
</evidence>
<reference evidence="4 5" key="1">
    <citation type="journal article" date="2016" name="Nat. Commun.">
        <title>Thousands of microbial genomes shed light on interconnected biogeochemical processes in an aquifer system.</title>
        <authorList>
            <person name="Anantharaman K."/>
            <person name="Brown C.T."/>
            <person name="Hug L.A."/>
            <person name="Sharon I."/>
            <person name="Castelle C.J."/>
            <person name="Probst A.J."/>
            <person name="Thomas B.C."/>
            <person name="Singh A."/>
            <person name="Wilkins M.J."/>
            <person name="Karaoz U."/>
            <person name="Brodie E.L."/>
            <person name="Williams K.H."/>
            <person name="Hubbard S.S."/>
            <person name="Banfield J.F."/>
        </authorList>
    </citation>
    <scope>NUCLEOTIDE SEQUENCE [LARGE SCALE GENOMIC DNA]</scope>
</reference>
<dbReference type="Pfam" id="PF00534">
    <property type="entry name" value="Glycos_transf_1"/>
    <property type="match status" value="1"/>
</dbReference>
<gene>
    <name evidence="4" type="ORF">A2172_02910</name>
</gene>
<dbReference type="GO" id="GO:0016757">
    <property type="term" value="F:glycosyltransferase activity"/>
    <property type="evidence" value="ECO:0007669"/>
    <property type="project" value="InterPro"/>
</dbReference>
<evidence type="ECO:0000313" key="5">
    <source>
        <dbReference type="Proteomes" id="UP000176631"/>
    </source>
</evidence>
<evidence type="ECO:0000256" key="1">
    <source>
        <dbReference type="ARBA" id="ARBA00022679"/>
    </source>
</evidence>
<name>A0A1G1W5A2_9BACT</name>
<dbReference type="SUPFAM" id="SSF53756">
    <property type="entry name" value="UDP-Glycosyltransferase/glycogen phosphorylase"/>
    <property type="match status" value="1"/>
</dbReference>
<feature type="domain" description="Glycosyltransferase subfamily 4-like N-terminal" evidence="3">
    <location>
        <begin position="15"/>
        <end position="172"/>
    </location>
</feature>
<dbReference type="InterPro" id="IPR001296">
    <property type="entry name" value="Glyco_trans_1"/>
</dbReference>
<dbReference type="CDD" id="cd03809">
    <property type="entry name" value="GT4_MtfB-like"/>
    <property type="match status" value="1"/>
</dbReference>
<comment type="caution">
    <text evidence="4">The sequence shown here is derived from an EMBL/GenBank/DDBJ whole genome shotgun (WGS) entry which is preliminary data.</text>
</comment>
<evidence type="ECO:0008006" key="6">
    <source>
        <dbReference type="Google" id="ProtNLM"/>
    </source>
</evidence>